<evidence type="ECO:0000256" key="1">
    <source>
        <dbReference type="ARBA" id="ARBA00023015"/>
    </source>
</evidence>
<dbReference type="InterPro" id="IPR050807">
    <property type="entry name" value="TransReg_Diox_bact_type"/>
</dbReference>
<dbReference type="PANTHER" id="PTHR46797">
    <property type="entry name" value="HTH-TYPE TRANSCRIPTIONAL REGULATOR"/>
    <property type="match status" value="1"/>
</dbReference>
<dbReference type="KEGG" id="lpav:PLANPX_1713"/>
<dbReference type="Proteomes" id="UP000326837">
    <property type="component" value="Chromosome"/>
</dbReference>
<evidence type="ECO:0000313" key="6">
    <source>
        <dbReference type="EMBL" id="BBO32101.1"/>
    </source>
</evidence>
<dbReference type="GO" id="GO:0003677">
    <property type="term" value="F:DNA binding"/>
    <property type="evidence" value="ECO:0007669"/>
    <property type="project" value="UniProtKB-KW"/>
</dbReference>
<dbReference type="Gene3D" id="1.10.260.40">
    <property type="entry name" value="lambda repressor-like DNA-binding domains"/>
    <property type="match status" value="1"/>
</dbReference>
<reference evidence="7" key="1">
    <citation type="submission" date="2019-10" db="EMBL/GenBank/DDBJ databases">
        <title>Lacipirellula parvula gen. nov., sp. nov., representing a lineage of planctomycetes widespread in freshwater anoxic habitats, and description of the family Lacipirellulaceae.</title>
        <authorList>
            <person name="Dedysh S.N."/>
            <person name="Kulichevskaya I.S."/>
            <person name="Beletsky A.V."/>
            <person name="Rakitin A.L."/>
            <person name="Mardanov A.V."/>
            <person name="Ivanova A.A."/>
            <person name="Saltykova V.X."/>
            <person name="Rijpstra W.I.C."/>
            <person name="Sinninghe Damste J.S."/>
            <person name="Ravin N.V."/>
        </authorList>
    </citation>
    <scope>NUCLEOTIDE SEQUENCE [LARGE SCALE GENOMIC DNA]</scope>
    <source>
        <strain evidence="7">PX69</strain>
    </source>
</reference>
<dbReference type="GO" id="GO:0003700">
    <property type="term" value="F:DNA-binding transcription factor activity"/>
    <property type="evidence" value="ECO:0007669"/>
    <property type="project" value="TreeGrafter"/>
</dbReference>
<dbReference type="CDD" id="cd00093">
    <property type="entry name" value="HTH_XRE"/>
    <property type="match status" value="1"/>
</dbReference>
<gene>
    <name evidence="6" type="ORF">PLANPX_1713</name>
</gene>
<evidence type="ECO:0000259" key="5">
    <source>
        <dbReference type="PROSITE" id="PS50943"/>
    </source>
</evidence>
<protein>
    <recommendedName>
        <fullName evidence="5">HTH cro/C1-type domain-containing protein</fullName>
    </recommendedName>
</protein>
<evidence type="ECO:0000256" key="4">
    <source>
        <dbReference type="SAM" id="MobiDB-lite"/>
    </source>
</evidence>
<keyword evidence="3" id="KW-0804">Transcription</keyword>
<dbReference type="PROSITE" id="PS50943">
    <property type="entry name" value="HTH_CROC1"/>
    <property type="match status" value="1"/>
</dbReference>
<dbReference type="SMART" id="SM00530">
    <property type="entry name" value="HTH_XRE"/>
    <property type="match status" value="1"/>
</dbReference>
<organism evidence="6 7">
    <name type="scientific">Lacipirellula parvula</name>
    <dbReference type="NCBI Taxonomy" id="2650471"/>
    <lineage>
        <taxon>Bacteria</taxon>
        <taxon>Pseudomonadati</taxon>
        <taxon>Planctomycetota</taxon>
        <taxon>Planctomycetia</taxon>
        <taxon>Pirellulales</taxon>
        <taxon>Lacipirellulaceae</taxon>
        <taxon>Lacipirellula</taxon>
    </lineage>
</organism>
<evidence type="ECO:0000313" key="7">
    <source>
        <dbReference type="Proteomes" id="UP000326837"/>
    </source>
</evidence>
<name>A0A5K7XB89_9BACT</name>
<dbReference type="PANTHER" id="PTHR46797:SF23">
    <property type="entry name" value="HTH-TYPE TRANSCRIPTIONAL REGULATOR SUTR"/>
    <property type="match status" value="1"/>
</dbReference>
<sequence>MVHIMKTTAKKSTDKPRRKRSDVYEQARREMRDEIQKWLESLPEELAEDLKQLFKLLAEAEDPKAKSEIAETINELLVPSSLLVKLEEQFKLSAADAAVRERLTDYRKKVGKAIKKHRTAKKLSQGALADLAGIPQSHVSRLETGVHVPTHVTIEKIAKALGVCPSQIDPGFESVEPE</sequence>
<keyword evidence="1" id="KW-0805">Transcription regulation</keyword>
<evidence type="ECO:0000256" key="2">
    <source>
        <dbReference type="ARBA" id="ARBA00023125"/>
    </source>
</evidence>
<dbReference type="AlphaFoldDB" id="A0A5K7XB89"/>
<accession>A0A5K7XB89</accession>
<feature type="compositionally biased region" description="Basic and acidic residues" evidence="4">
    <location>
        <begin position="11"/>
        <end position="26"/>
    </location>
</feature>
<dbReference type="SUPFAM" id="SSF47413">
    <property type="entry name" value="lambda repressor-like DNA-binding domains"/>
    <property type="match status" value="1"/>
</dbReference>
<evidence type="ECO:0000256" key="3">
    <source>
        <dbReference type="ARBA" id="ARBA00023163"/>
    </source>
</evidence>
<keyword evidence="2" id="KW-0238">DNA-binding</keyword>
<dbReference type="InterPro" id="IPR001387">
    <property type="entry name" value="Cro/C1-type_HTH"/>
</dbReference>
<dbReference type="InterPro" id="IPR010982">
    <property type="entry name" value="Lambda_DNA-bd_dom_sf"/>
</dbReference>
<feature type="region of interest" description="Disordered" evidence="4">
    <location>
        <begin position="1"/>
        <end position="26"/>
    </location>
</feature>
<feature type="domain" description="HTH cro/C1-type" evidence="5">
    <location>
        <begin position="114"/>
        <end position="168"/>
    </location>
</feature>
<dbReference type="GO" id="GO:0005829">
    <property type="term" value="C:cytosol"/>
    <property type="evidence" value="ECO:0007669"/>
    <property type="project" value="TreeGrafter"/>
</dbReference>
<dbReference type="Pfam" id="PF01381">
    <property type="entry name" value="HTH_3"/>
    <property type="match status" value="1"/>
</dbReference>
<dbReference type="EMBL" id="AP021861">
    <property type="protein sequence ID" value="BBO32101.1"/>
    <property type="molecule type" value="Genomic_DNA"/>
</dbReference>
<keyword evidence="7" id="KW-1185">Reference proteome</keyword>
<proteinExistence type="predicted"/>